<evidence type="ECO:0000259" key="1">
    <source>
        <dbReference type="Pfam" id="PF12697"/>
    </source>
</evidence>
<name>A0AAN7WDK0_9PEZI</name>
<evidence type="ECO:0000313" key="3">
    <source>
        <dbReference type="Proteomes" id="UP001310594"/>
    </source>
</evidence>
<dbReference type="EMBL" id="JAVRQU010000006">
    <property type="protein sequence ID" value="KAK5701704.1"/>
    <property type="molecule type" value="Genomic_DNA"/>
</dbReference>
<organism evidence="2 3">
    <name type="scientific">Elasticomyces elasticus</name>
    <dbReference type="NCBI Taxonomy" id="574655"/>
    <lineage>
        <taxon>Eukaryota</taxon>
        <taxon>Fungi</taxon>
        <taxon>Dikarya</taxon>
        <taxon>Ascomycota</taxon>
        <taxon>Pezizomycotina</taxon>
        <taxon>Dothideomycetes</taxon>
        <taxon>Dothideomycetidae</taxon>
        <taxon>Mycosphaerellales</taxon>
        <taxon>Teratosphaeriaceae</taxon>
        <taxon>Elasticomyces</taxon>
    </lineage>
</organism>
<protein>
    <recommendedName>
        <fullName evidence="1">AB hydrolase-1 domain-containing protein</fullName>
    </recommendedName>
</protein>
<sequence>MCVALDPRCTQFPIDITTNATNHVYGISGVDTDLAAVSFALDISRWSAISQTGPSPPELPISGTFHIHVQLCIPLHGAKRDTLHLLTHGLFADKQYWDVQEDPAQYSWTYAALEAGYSTLSYDRLGTGLSDKPNAYDIVQAPLQVEILRVITQAALAGKLKPSANQAPRYSGPPGPRVARPFKNVVHIGHSYGSFLTSAFLGTYGQLSSAAILTGYIPGSKTGVYPFAGFGMDYAPTNNPELYGDRTSGYLVPASVSRLQTIFYHRYNASDPSGFTDALLAYGEGLKQPGTVGEFVSTTALRLSYAPAFTGPLQFVEAEFDTVICDGDCKDTYTVEVLHAIYPNASSIDVHIQPGAGHALTFHRNATAGYKVSLDWLASHGL</sequence>
<comment type="caution">
    <text evidence="2">The sequence shown here is derived from an EMBL/GenBank/DDBJ whole genome shotgun (WGS) entry which is preliminary data.</text>
</comment>
<dbReference type="SUPFAM" id="SSF53474">
    <property type="entry name" value="alpha/beta-Hydrolases"/>
    <property type="match status" value="1"/>
</dbReference>
<evidence type="ECO:0000313" key="2">
    <source>
        <dbReference type="EMBL" id="KAK5701704.1"/>
    </source>
</evidence>
<accession>A0AAN7WDK0</accession>
<dbReference type="Gene3D" id="3.40.50.1820">
    <property type="entry name" value="alpha/beta hydrolase"/>
    <property type="match status" value="1"/>
</dbReference>
<dbReference type="Pfam" id="PF12697">
    <property type="entry name" value="Abhydrolase_6"/>
    <property type="match status" value="1"/>
</dbReference>
<dbReference type="AlphaFoldDB" id="A0AAN7WDK0"/>
<proteinExistence type="predicted"/>
<dbReference type="InterPro" id="IPR000073">
    <property type="entry name" value="AB_hydrolase_1"/>
</dbReference>
<feature type="domain" description="AB hydrolase-1" evidence="1">
    <location>
        <begin position="85"/>
        <end position="364"/>
    </location>
</feature>
<dbReference type="Proteomes" id="UP001310594">
    <property type="component" value="Unassembled WGS sequence"/>
</dbReference>
<reference evidence="2" key="1">
    <citation type="submission" date="2023-08" db="EMBL/GenBank/DDBJ databases">
        <title>Black Yeasts Isolated from many extreme environments.</title>
        <authorList>
            <person name="Coleine C."/>
            <person name="Stajich J.E."/>
            <person name="Selbmann L."/>
        </authorList>
    </citation>
    <scope>NUCLEOTIDE SEQUENCE</scope>
    <source>
        <strain evidence="2">CCFEE 5810</strain>
    </source>
</reference>
<dbReference type="InterPro" id="IPR029058">
    <property type="entry name" value="AB_hydrolase_fold"/>
</dbReference>
<gene>
    <name evidence="2" type="ORF">LTR97_004522</name>
</gene>